<reference evidence="2" key="1">
    <citation type="journal article" date="2023" name="G3 (Bethesda)">
        <title>A reference genome for the long-term kleptoplast-retaining sea slug Elysia crispata morphotype clarki.</title>
        <authorList>
            <person name="Eastman K.E."/>
            <person name="Pendleton A.L."/>
            <person name="Shaikh M.A."/>
            <person name="Suttiyut T."/>
            <person name="Ogas R."/>
            <person name="Tomko P."/>
            <person name="Gavelis G."/>
            <person name="Widhalm J.R."/>
            <person name="Wisecaver J.H."/>
        </authorList>
    </citation>
    <scope>NUCLEOTIDE SEQUENCE</scope>
    <source>
        <strain evidence="2">ECLA1</strain>
    </source>
</reference>
<protein>
    <submittedName>
        <fullName evidence="2">Uncharacterized protein</fullName>
    </submittedName>
</protein>
<comment type="caution">
    <text evidence="2">The sequence shown here is derived from an EMBL/GenBank/DDBJ whole genome shotgun (WGS) entry which is preliminary data.</text>
</comment>
<dbReference type="AlphaFoldDB" id="A0AAE1A0W3"/>
<evidence type="ECO:0000313" key="2">
    <source>
        <dbReference type="EMBL" id="KAK3778882.1"/>
    </source>
</evidence>
<gene>
    <name evidence="2" type="ORF">RRG08_013146</name>
</gene>
<proteinExistence type="predicted"/>
<sequence>MLGLGLLVWDVMGGWARVNNGLVRKSAIVVSVKALNQTKAVYHYMFQKVTPLALHTNGHVGIVDYCIQKQEEIKRLQPGEDFLAISKISAEHTTYPRGDPAPAATEMSREGTSLNLTCSDPTISEFVCCVLSRLFKGYFKTGGGVYVSIPLDHSVECGPSYPSGITVLGAVTR</sequence>
<keyword evidence="1" id="KW-0732">Signal</keyword>
<feature type="signal peptide" evidence="1">
    <location>
        <begin position="1"/>
        <end position="16"/>
    </location>
</feature>
<dbReference type="Proteomes" id="UP001283361">
    <property type="component" value="Unassembled WGS sequence"/>
</dbReference>
<feature type="chain" id="PRO_5041910158" evidence="1">
    <location>
        <begin position="17"/>
        <end position="173"/>
    </location>
</feature>
<accession>A0AAE1A0W3</accession>
<dbReference type="EMBL" id="JAWDGP010002895">
    <property type="protein sequence ID" value="KAK3778882.1"/>
    <property type="molecule type" value="Genomic_DNA"/>
</dbReference>
<evidence type="ECO:0000256" key="1">
    <source>
        <dbReference type="SAM" id="SignalP"/>
    </source>
</evidence>
<keyword evidence="3" id="KW-1185">Reference proteome</keyword>
<evidence type="ECO:0000313" key="3">
    <source>
        <dbReference type="Proteomes" id="UP001283361"/>
    </source>
</evidence>
<name>A0AAE1A0W3_9GAST</name>
<organism evidence="2 3">
    <name type="scientific">Elysia crispata</name>
    <name type="common">lettuce slug</name>
    <dbReference type="NCBI Taxonomy" id="231223"/>
    <lineage>
        <taxon>Eukaryota</taxon>
        <taxon>Metazoa</taxon>
        <taxon>Spiralia</taxon>
        <taxon>Lophotrochozoa</taxon>
        <taxon>Mollusca</taxon>
        <taxon>Gastropoda</taxon>
        <taxon>Heterobranchia</taxon>
        <taxon>Euthyneura</taxon>
        <taxon>Panpulmonata</taxon>
        <taxon>Sacoglossa</taxon>
        <taxon>Placobranchoidea</taxon>
        <taxon>Plakobranchidae</taxon>
        <taxon>Elysia</taxon>
    </lineage>
</organism>